<dbReference type="Proteomes" id="UP000036403">
    <property type="component" value="Unassembled WGS sequence"/>
</dbReference>
<protein>
    <submittedName>
        <fullName evidence="2">Retrovirus-related pol polyprotein from transposon tnt 1-94</fullName>
    </submittedName>
</protein>
<name>A0A0J7K6Z3_LASNI</name>
<organism evidence="2 3">
    <name type="scientific">Lasius niger</name>
    <name type="common">Black garden ant</name>
    <dbReference type="NCBI Taxonomy" id="67767"/>
    <lineage>
        <taxon>Eukaryota</taxon>
        <taxon>Metazoa</taxon>
        <taxon>Ecdysozoa</taxon>
        <taxon>Arthropoda</taxon>
        <taxon>Hexapoda</taxon>
        <taxon>Insecta</taxon>
        <taxon>Pterygota</taxon>
        <taxon>Neoptera</taxon>
        <taxon>Endopterygota</taxon>
        <taxon>Hymenoptera</taxon>
        <taxon>Apocrita</taxon>
        <taxon>Aculeata</taxon>
        <taxon>Formicoidea</taxon>
        <taxon>Formicidae</taxon>
        <taxon>Formicinae</taxon>
        <taxon>Lasius</taxon>
        <taxon>Lasius</taxon>
    </lineage>
</organism>
<dbReference type="CDD" id="cd09272">
    <property type="entry name" value="RNase_HI_RT_Ty1"/>
    <property type="match status" value="1"/>
</dbReference>
<dbReference type="STRING" id="67767.A0A0J7K6Z3"/>
<feature type="domain" description="Reverse transcriptase Ty1/copia-type" evidence="1">
    <location>
        <begin position="2"/>
        <end position="64"/>
    </location>
</feature>
<evidence type="ECO:0000313" key="3">
    <source>
        <dbReference type="Proteomes" id="UP000036403"/>
    </source>
</evidence>
<dbReference type="AlphaFoldDB" id="A0A0J7K6Z3"/>
<dbReference type="PANTHER" id="PTHR11439:SF483">
    <property type="entry name" value="PEPTIDE SYNTHASE GLIP-LIKE, PUTATIVE (AFU_ORTHOLOGUE AFUA_3G12920)-RELATED"/>
    <property type="match status" value="1"/>
</dbReference>
<keyword evidence="3" id="KW-1185">Reference proteome</keyword>
<dbReference type="EMBL" id="LBMM01012380">
    <property type="protein sequence ID" value="KMQ86248.1"/>
    <property type="molecule type" value="Genomic_DNA"/>
</dbReference>
<dbReference type="InterPro" id="IPR013103">
    <property type="entry name" value="RVT_2"/>
</dbReference>
<dbReference type="GO" id="GO:0071897">
    <property type="term" value="P:DNA biosynthetic process"/>
    <property type="evidence" value="ECO:0007669"/>
    <property type="project" value="UniProtKB-ARBA"/>
</dbReference>
<evidence type="ECO:0000313" key="2">
    <source>
        <dbReference type="EMBL" id="KMQ86248.1"/>
    </source>
</evidence>
<gene>
    <name evidence="2" type="ORF">RF55_14810</name>
</gene>
<reference evidence="2 3" key="1">
    <citation type="submission" date="2015-04" db="EMBL/GenBank/DDBJ databases">
        <title>Lasius niger genome sequencing.</title>
        <authorList>
            <person name="Konorov E.A."/>
            <person name="Nikitin M.A."/>
            <person name="Kirill M.V."/>
            <person name="Chang P."/>
        </authorList>
    </citation>
    <scope>NUCLEOTIDE SEQUENCE [LARGE SCALE GENOMIC DNA]</scope>
    <source>
        <tissue evidence="2">Whole</tissue>
    </source>
</reference>
<evidence type="ECO:0000259" key="1">
    <source>
        <dbReference type="Pfam" id="PF07727"/>
    </source>
</evidence>
<dbReference type="PANTHER" id="PTHR11439">
    <property type="entry name" value="GAG-POL-RELATED RETROTRANSPOSON"/>
    <property type="match status" value="1"/>
</dbReference>
<dbReference type="OrthoDB" id="7696475at2759"/>
<feature type="domain" description="Reverse transcriptase Ty1/copia-type" evidence="1">
    <location>
        <begin position="97"/>
        <end position="228"/>
    </location>
</feature>
<comment type="caution">
    <text evidence="2">The sequence shown here is derived from an EMBL/GenBank/DDBJ whole genome shotgun (WGS) entry which is preliminary data.</text>
</comment>
<sequence>MAKGYAQQYGKDFHETYAPVARLASIRSTIAFAAKSGMHIRQYDVATAYLNGELDEEVHMEVPDRMEEILEHIVRTEGNKNQVAIKATAMLNGLATGDKVCLMNKALYGLKQAGRAWNKRLDRELRALGAKPTNRDPCVYVRHRKEILIIIIYVDDMLVMCRDPEEITRFGREMANLFEVKDLGDLKRCLGMDFSRSDEGIFVNQRTYIKDILLRFRMSDCNAVSTPLDIGMKLVRGAVWSTDDGEKPPYRELVGCLLYLSLATRPDIAHAASALNQFNDCFNETHWGAAKRILRYLKGTSDQGILYSHRNDSLAGYVDANWGRSTDDRRSFTGYAFIMNGGTVAWDSRKQRTVALSTTEAEYMALSEAAKEAVHLQCFLLELGAIDAGPVKLFNDNVSAQRLAINPVFHARTKHIDIRHQFVREVVESGQVVLGHVASDEMPADVLTKALRPKHVRCVDLLGLKMST</sequence>
<dbReference type="PaxDb" id="67767-A0A0J7K6Z3"/>
<accession>A0A0J7K6Z3</accession>
<dbReference type="SUPFAM" id="SSF56672">
    <property type="entry name" value="DNA/RNA polymerases"/>
    <property type="match status" value="1"/>
</dbReference>
<dbReference type="Pfam" id="PF07727">
    <property type="entry name" value="RVT_2"/>
    <property type="match status" value="2"/>
</dbReference>
<dbReference type="InterPro" id="IPR043502">
    <property type="entry name" value="DNA/RNA_pol_sf"/>
</dbReference>
<proteinExistence type="predicted"/>